<evidence type="ECO:0000256" key="6">
    <source>
        <dbReference type="ARBA" id="ARBA00022729"/>
    </source>
</evidence>
<gene>
    <name evidence="11" type="ORF">LAFE_0A06106G</name>
</gene>
<evidence type="ECO:0000256" key="4">
    <source>
        <dbReference type="ARBA" id="ARBA00008905"/>
    </source>
</evidence>
<dbReference type="OrthoDB" id="310030at2759"/>
<protein>
    <recommendedName>
        <fullName evidence="10">Dolichyl-diphosphooligosaccharide--protein glycosyltransferase subunit 1</fullName>
    </recommendedName>
</protein>
<keyword evidence="9 10" id="KW-0472">Membrane</keyword>
<keyword evidence="12" id="KW-1185">Reference proteome</keyword>
<evidence type="ECO:0000256" key="1">
    <source>
        <dbReference type="ARBA" id="ARBA00002791"/>
    </source>
</evidence>
<dbReference type="GO" id="GO:0008250">
    <property type="term" value="C:oligosaccharyltransferase complex"/>
    <property type="evidence" value="ECO:0007669"/>
    <property type="project" value="UniProtKB-UniRule"/>
</dbReference>
<dbReference type="PANTHER" id="PTHR21049:SF0">
    <property type="entry name" value="DOLICHYL-DIPHOSPHOOLIGOSACCHARIDE--PROTEIN GLYCOSYLTRANSFERASE SUBUNIT 1"/>
    <property type="match status" value="1"/>
</dbReference>
<comment type="subcellular location">
    <subcellularLocation>
        <location evidence="2 10">Endoplasmic reticulum membrane</location>
        <topology evidence="2 10">Single-pass type I membrane protein</topology>
    </subcellularLocation>
</comment>
<evidence type="ECO:0000313" key="12">
    <source>
        <dbReference type="Proteomes" id="UP000190831"/>
    </source>
</evidence>
<dbReference type="Proteomes" id="UP000190831">
    <property type="component" value="Chromosome A"/>
</dbReference>
<feature type="signal peptide" evidence="10">
    <location>
        <begin position="1"/>
        <end position="20"/>
    </location>
</feature>
<accession>A0A1G4M6Z7</accession>
<evidence type="ECO:0000256" key="10">
    <source>
        <dbReference type="RuleBase" id="RU361143"/>
    </source>
</evidence>
<dbReference type="InterPro" id="IPR007676">
    <property type="entry name" value="Ribophorin_I"/>
</dbReference>
<feature type="chain" id="PRO_5009028965" description="Dolichyl-diphosphooligosaccharide--protein glycosyltransferase subunit 1" evidence="10">
    <location>
        <begin position="21"/>
        <end position="469"/>
    </location>
</feature>
<feature type="transmembrane region" description="Helical" evidence="10">
    <location>
        <begin position="443"/>
        <end position="460"/>
    </location>
</feature>
<evidence type="ECO:0000256" key="3">
    <source>
        <dbReference type="ARBA" id="ARBA00004922"/>
    </source>
</evidence>
<comment type="pathway">
    <text evidence="3 10">Protein modification; protein glycosylation.</text>
</comment>
<dbReference type="STRING" id="4955.A0A1G4M6Z7"/>
<dbReference type="EMBL" id="LT598487">
    <property type="protein sequence ID" value="SCV99570.1"/>
    <property type="molecule type" value="Genomic_DNA"/>
</dbReference>
<keyword evidence="6 10" id="KW-0732">Signal</keyword>
<evidence type="ECO:0000256" key="5">
    <source>
        <dbReference type="ARBA" id="ARBA00022692"/>
    </source>
</evidence>
<comment type="subunit">
    <text evidence="10">Component of the oligosaccharyltransferase (OST) complex.</text>
</comment>
<comment type="similarity">
    <text evidence="4 10">Belongs to the OST1 family.</text>
</comment>
<dbReference type="Pfam" id="PF04597">
    <property type="entry name" value="Ribophorin_I"/>
    <property type="match status" value="1"/>
</dbReference>
<dbReference type="AlphaFoldDB" id="A0A1G4M6Z7"/>
<proteinExistence type="inferred from homology"/>
<keyword evidence="7 10" id="KW-0256">Endoplasmic reticulum</keyword>
<sequence length="469" mass="53004">MSVLQILTATVLLLCHIVFAETIGFVPPQSWENINYKRSIDVSNSYIKELAEITIKNIGDKPADRYYLSIPTEVFNKVSVFSASLSDVNAYIESALVPEIVNVSGSLEVSYGLIKLPAPIQPHKDVTITITYAYNQGTEPYPKHIDLGEDQHILLTTNSLPISAYETKAYVLEFTGSSSFSELVQDSTISGMEEGDKYIYGPYENIGAFEFDEPVKMIYRHNLPLPRVTHLSRSAWVSHWASTLQFEEYYELINDAAALKSGFSRATYMKEQHALKPSSHLVALDMTLPPNSEDHYFTDLVGMVSTSRVLGDHFFLKPRYPIIGSWKYNFTIGWTNQLSQFLHVDNQESNVFVLSVPVLNGPMDTFYDTVEMSVFLPEGSEILDVESPIPIIRTKIDNQKSYFDLNRGHVKVTVDFKNAIDAISNGELIVRYKYTKAAFFKKPLSIAIYIFIALTALFFLKQVDLTIKK</sequence>
<dbReference type="PANTHER" id="PTHR21049">
    <property type="entry name" value="RIBOPHORIN I"/>
    <property type="match status" value="1"/>
</dbReference>
<dbReference type="UniPathway" id="UPA00378"/>
<dbReference type="GO" id="GO:0018279">
    <property type="term" value="P:protein N-linked glycosylation via asparagine"/>
    <property type="evidence" value="ECO:0007669"/>
    <property type="project" value="TreeGrafter"/>
</dbReference>
<reference evidence="11 12" key="1">
    <citation type="submission" date="2016-03" db="EMBL/GenBank/DDBJ databases">
        <authorList>
            <person name="Devillers H."/>
        </authorList>
    </citation>
    <scope>NUCLEOTIDE SEQUENCE [LARGE SCALE GENOMIC DNA]</scope>
    <source>
        <strain evidence="11">CBS 6772</strain>
    </source>
</reference>
<name>A0A1G4M6Z7_LACFM</name>
<dbReference type="OMA" id="RYEYARE"/>
<comment type="function">
    <text evidence="1 10">Subunit of the oligosaccharyl transferase (OST) complex that catalyzes the initial transfer of a defined glycan (Glc(3)Man(9)GlcNAc(2) in eukaryotes) from the lipid carrier dolichol-pyrophosphate to an asparagine residue within an Asn-X-Ser/Thr consensus motif in nascent polypeptide chains, the first step in protein N-glycosylation. N-glycosylation occurs cotranslationally and the complex associates with the Sec61 complex at the channel-forming translocon complex that mediates protein translocation across the endoplasmic reticulum (ER). All subunits are required for a maximal enzyme activity.</text>
</comment>
<organism evidence="11 12">
    <name type="scientific">Lachancea fermentati</name>
    <name type="common">Zygosaccharomyces fermentati</name>
    <dbReference type="NCBI Taxonomy" id="4955"/>
    <lineage>
        <taxon>Eukaryota</taxon>
        <taxon>Fungi</taxon>
        <taxon>Dikarya</taxon>
        <taxon>Ascomycota</taxon>
        <taxon>Saccharomycotina</taxon>
        <taxon>Saccharomycetes</taxon>
        <taxon>Saccharomycetales</taxon>
        <taxon>Saccharomycetaceae</taxon>
        <taxon>Lachancea</taxon>
    </lineage>
</organism>
<evidence type="ECO:0000256" key="9">
    <source>
        <dbReference type="ARBA" id="ARBA00023136"/>
    </source>
</evidence>
<evidence type="ECO:0000256" key="7">
    <source>
        <dbReference type="ARBA" id="ARBA00022824"/>
    </source>
</evidence>
<evidence type="ECO:0000256" key="2">
    <source>
        <dbReference type="ARBA" id="ARBA00004115"/>
    </source>
</evidence>
<evidence type="ECO:0000256" key="8">
    <source>
        <dbReference type="ARBA" id="ARBA00022989"/>
    </source>
</evidence>
<keyword evidence="5 10" id="KW-0812">Transmembrane</keyword>
<evidence type="ECO:0000313" key="11">
    <source>
        <dbReference type="EMBL" id="SCV99570.1"/>
    </source>
</evidence>
<keyword evidence="8 10" id="KW-1133">Transmembrane helix</keyword>